<name>A0A1M6DFW3_9VIBR</name>
<dbReference type="Pfam" id="PF22669">
    <property type="entry name" value="Exo_endo_phos2"/>
    <property type="match status" value="1"/>
</dbReference>
<dbReference type="STRING" id="1216006.VA7868_04220"/>
<evidence type="ECO:0000259" key="2">
    <source>
        <dbReference type="Pfam" id="PF22669"/>
    </source>
</evidence>
<dbReference type="InterPro" id="IPR038772">
    <property type="entry name" value="Sph/SMPD2-like"/>
</dbReference>
<feature type="domain" description="Inositol polyphosphate-related phosphatase" evidence="2">
    <location>
        <begin position="67"/>
        <end position="226"/>
    </location>
</feature>
<dbReference type="GO" id="GO:0004767">
    <property type="term" value="F:sphingomyelin phosphodiesterase activity"/>
    <property type="evidence" value="ECO:0007669"/>
    <property type="project" value="InterPro"/>
</dbReference>
<keyword evidence="4" id="KW-1185">Reference proteome</keyword>
<proteinExistence type="predicted"/>
<feature type="chain" id="PRO_5012296726" evidence="1">
    <location>
        <begin position="28"/>
        <end position="297"/>
    </location>
</feature>
<keyword evidence="1" id="KW-0732">Signal</keyword>
<dbReference type="Gene3D" id="3.60.10.10">
    <property type="entry name" value="Endonuclease/exonuclease/phosphatase"/>
    <property type="match status" value="1"/>
</dbReference>
<dbReference type="AlphaFoldDB" id="A0A1M6DFW3"/>
<dbReference type="SUPFAM" id="SSF56219">
    <property type="entry name" value="DNase I-like"/>
    <property type="match status" value="1"/>
</dbReference>
<dbReference type="InterPro" id="IPR036691">
    <property type="entry name" value="Endo/exonu/phosph_ase_sf"/>
</dbReference>
<dbReference type="PANTHER" id="PTHR16320:SF1">
    <property type="entry name" value="SPHINGOMYELINASE DDB_G0288017"/>
    <property type="match status" value="1"/>
</dbReference>
<keyword evidence="3" id="KW-0378">Hydrolase</keyword>
<keyword evidence="3" id="KW-0269">Exonuclease</keyword>
<dbReference type="GO" id="GO:0016791">
    <property type="term" value="F:phosphatase activity"/>
    <property type="evidence" value="ECO:0007669"/>
    <property type="project" value="InterPro"/>
</dbReference>
<dbReference type="EMBL" id="FQXZ01000046">
    <property type="protein sequence ID" value="SHI72070.1"/>
    <property type="molecule type" value="Genomic_DNA"/>
</dbReference>
<feature type="signal peptide" evidence="1">
    <location>
        <begin position="1"/>
        <end position="27"/>
    </location>
</feature>
<dbReference type="GO" id="GO:0004519">
    <property type="term" value="F:endonuclease activity"/>
    <property type="evidence" value="ECO:0007669"/>
    <property type="project" value="UniProtKB-KW"/>
</dbReference>
<dbReference type="RefSeq" id="WP_073605811.1">
    <property type="nucleotide sequence ID" value="NZ_FQXZ01000046.1"/>
</dbReference>
<organism evidence="3 4">
    <name type="scientific">Vibrio aerogenes CECT 7868</name>
    <dbReference type="NCBI Taxonomy" id="1216006"/>
    <lineage>
        <taxon>Bacteria</taxon>
        <taxon>Pseudomonadati</taxon>
        <taxon>Pseudomonadota</taxon>
        <taxon>Gammaproteobacteria</taxon>
        <taxon>Vibrionales</taxon>
        <taxon>Vibrionaceae</taxon>
        <taxon>Vibrio</taxon>
    </lineage>
</organism>
<dbReference type="GO" id="GO:0004527">
    <property type="term" value="F:exonuclease activity"/>
    <property type="evidence" value="ECO:0007669"/>
    <property type="project" value="UniProtKB-KW"/>
</dbReference>
<dbReference type="InterPro" id="IPR000300">
    <property type="entry name" value="IPPc"/>
</dbReference>
<accession>A0A1M6DFW3</accession>
<keyword evidence="3" id="KW-0255">Endonuclease</keyword>
<sequence>MIKRNHFFRQGILAGLIVCTTIATSYAATTAGTFSTLTYNVAGLPQIVSSAESSRKEATGLISCYVNEFDIVNVQEDFNYHAALYDTCNNHPYRSSTSGPAGFGSGLNTMSRFPFSNMRRESWDDCNGVDCLTPKGFTVARVSLAPDVIVDVYNLHAQAQTGEEDLIVRRKNLQQLLTFISWFSAGQPVIVMGDTNTRYTRSGDNIRIFSEAGFQDAWLTLLRDHQPPAAGADALVCIPATTSATCEIVDKILYRNSDKVQLNLVDYMVREDDKNDQGQPLSDHPPVAAWWRYTVTP</sequence>
<evidence type="ECO:0000313" key="4">
    <source>
        <dbReference type="Proteomes" id="UP000184608"/>
    </source>
</evidence>
<protein>
    <submittedName>
        <fullName evidence="3">Endonuclease/Exonuclease/phosphatase family protein</fullName>
    </submittedName>
</protein>
<evidence type="ECO:0000313" key="3">
    <source>
        <dbReference type="EMBL" id="SHI72070.1"/>
    </source>
</evidence>
<dbReference type="Proteomes" id="UP000184608">
    <property type="component" value="Unassembled WGS sequence"/>
</dbReference>
<dbReference type="PANTHER" id="PTHR16320">
    <property type="entry name" value="SPHINGOMYELINASE FAMILY MEMBER"/>
    <property type="match status" value="1"/>
</dbReference>
<dbReference type="GO" id="GO:0046856">
    <property type="term" value="P:phosphatidylinositol dephosphorylation"/>
    <property type="evidence" value="ECO:0007669"/>
    <property type="project" value="InterPro"/>
</dbReference>
<gene>
    <name evidence="3" type="ORF">VA7868_04220</name>
</gene>
<evidence type="ECO:0000256" key="1">
    <source>
        <dbReference type="SAM" id="SignalP"/>
    </source>
</evidence>
<keyword evidence="3" id="KW-0540">Nuclease</keyword>
<dbReference type="GO" id="GO:0005737">
    <property type="term" value="C:cytoplasm"/>
    <property type="evidence" value="ECO:0007669"/>
    <property type="project" value="TreeGrafter"/>
</dbReference>
<reference evidence="3 4" key="1">
    <citation type="submission" date="2016-11" db="EMBL/GenBank/DDBJ databases">
        <authorList>
            <person name="Jaros S."/>
            <person name="Januszkiewicz K."/>
            <person name="Wedrychowicz H."/>
        </authorList>
    </citation>
    <scope>NUCLEOTIDE SEQUENCE [LARGE SCALE GENOMIC DNA]</scope>
    <source>
        <strain evidence="3 4">CECT 7868</strain>
    </source>
</reference>